<dbReference type="AlphaFoldDB" id="A0A8J5XCP7"/>
<dbReference type="PANTHER" id="PTHR36451:SF1">
    <property type="entry name" value="OMEGA-HYDROXY-BETA-DIHYDROMENAQUINONE-9 SULFOTRANSFERASE STF3"/>
    <property type="match status" value="1"/>
</dbReference>
<dbReference type="SUPFAM" id="SSF52540">
    <property type="entry name" value="P-loop containing nucleoside triphosphate hydrolases"/>
    <property type="match status" value="1"/>
</dbReference>
<proteinExistence type="predicted"/>
<name>A0A8J5XCP7_DIALT</name>
<dbReference type="OrthoDB" id="429813at2759"/>
<dbReference type="Proteomes" id="UP000751190">
    <property type="component" value="Unassembled WGS sequence"/>
</dbReference>
<keyword evidence="3" id="KW-1185">Reference proteome</keyword>
<sequence>MAREPAKPGAPTFLVERQSGGAAPSAPAQAHLLATKPHYASSSSPPPRDAAGGGHPIDELLQRVSPALAAADWLAGRLEPCIGRQLVRVRTPSSVFAARESVRRVEGDEFAAREGVHVALAFEMLADEVRRAPINLAGRLYIQQLFEKSARTRQLVYAHIARNPSVAHVRVRSPVFVVGLPRTGSTHLQALLSADARSESLRLYEMLVPLPPCAPGSARARARAARLGAQKRLMDVLAPGWNWRNDRFHHTLMDAPEEEAVLLAGCGVSMMPYVCLGGVGTAYEAAHADASSKRATFRFLRRFLQLASGARRGAGAGADGVECRWVLKSHYNALWTDALLAEFPDAKLIITVREPLQVVQSFISYSIANLSFVAQHGDGERLARAHAHAAYRYLVANANALVKLRRQTRASCANRLCVVQYDELVEQPVTVLRAIYGQLDLPLTDEALERAGRYVDASPQHGRGRPIKAALSDVGLSREQIDADFAEYRAELMPHGAR</sequence>
<feature type="region of interest" description="Disordered" evidence="1">
    <location>
        <begin position="1"/>
        <end position="57"/>
    </location>
</feature>
<evidence type="ECO:0000313" key="2">
    <source>
        <dbReference type="EMBL" id="KAG8460545.1"/>
    </source>
</evidence>
<gene>
    <name evidence="2" type="ORF">KFE25_013195</name>
</gene>
<reference evidence="2" key="1">
    <citation type="submission" date="2021-05" db="EMBL/GenBank/DDBJ databases">
        <title>The genome of the haptophyte Pavlova lutheri (Diacronema luteri, Pavlovales) - a model for lipid biosynthesis in eukaryotic algae.</title>
        <authorList>
            <person name="Hulatt C.J."/>
            <person name="Posewitz M.C."/>
        </authorList>
    </citation>
    <scope>NUCLEOTIDE SEQUENCE</scope>
    <source>
        <strain evidence="2">NIVA-4/92</strain>
    </source>
</reference>
<dbReference type="Pfam" id="PF13469">
    <property type="entry name" value="Sulfotransfer_3"/>
    <property type="match status" value="1"/>
</dbReference>
<comment type="caution">
    <text evidence="2">The sequence shown here is derived from an EMBL/GenBank/DDBJ whole genome shotgun (WGS) entry which is preliminary data.</text>
</comment>
<dbReference type="Gene3D" id="3.40.50.300">
    <property type="entry name" value="P-loop containing nucleotide triphosphate hydrolases"/>
    <property type="match status" value="1"/>
</dbReference>
<dbReference type="InterPro" id="IPR052736">
    <property type="entry name" value="Stf3_sulfotransferase"/>
</dbReference>
<organism evidence="2 3">
    <name type="scientific">Diacronema lutheri</name>
    <name type="common">Unicellular marine alga</name>
    <name type="synonym">Monochrysis lutheri</name>
    <dbReference type="NCBI Taxonomy" id="2081491"/>
    <lineage>
        <taxon>Eukaryota</taxon>
        <taxon>Haptista</taxon>
        <taxon>Haptophyta</taxon>
        <taxon>Pavlovophyceae</taxon>
        <taxon>Pavlovales</taxon>
        <taxon>Pavlovaceae</taxon>
        <taxon>Diacronema</taxon>
    </lineage>
</organism>
<evidence type="ECO:0000313" key="3">
    <source>
        <dbReference type="Proteomes" id="UP000751190"/>
    </source>
</evidence>
<accession>A0A8J5XCP7</accession>
<evidence type="ECO:0008006" key="4">
    <source>
        <dbReference type="Google" id="ProtNLM"/>
    </source>
</evidence>
<protein>
    <recommendedName>
        <fullName evidence="4">Protein-tyrosine sulfotransferase</fullName>
    </recommendedName>
</protein>
<feature type="compositionally biased region" description="Low complexity" evidence="1">
    <location>
        <begin position="18"/>
        <end position="30"/>
    </location>
</feature>
<dbReference type="PANTHER" id="PTHR36451">
    <property type="entry name" value="PAPS-DEPENDENT SULFOTRANSFERASE STF3"/>
    <property type="match status" value="1"/>
</dbReference>
<evidence type="ECO:0000256" key="1">
    <source>
        <dbReference type="SAM" id="MobiDB-lite"/>
    </source>
</evidence>
<dbReference type="EMBL" id="JAGTXO010000032">
    <property type="protein sequence ID" value="KAG8460545.1"/>
    <property type="molecule type" value="Genomic_DNA"/>
</dbReference>
<dbReference type="InterPro" id="IPR027417">
    <property type="entry name" value="P-loop_NTPase"/>
</dbReference>